<reference evidence="15" key="1">
    <citation type="submission" date="2015-12" db="EMBL/GenBank/DDBJ databases">
        <title>De novo transcriptome assembly of four potential Pierce s Disease insect vectors from Arizona vineyards.</title>
        <authorList>
            <person name="Tassone E.E."/>
        </authorList>
    </citation>
    <scope>NUCLEOTIDE SEQUENCE</scope>
</reference>
<feature type="disulfide bond" evidence="13">
    <location>
        <begin position="292"/>
        <end position="304"/>
    </location>
</feature>
<comment type="subcellular location">
    <subcellularLocation>
        <location evidence="1">Membrane</location>
        <topology evidence="1">Single-pass membrane protein</topology>
    </subcellularLocation>
</comment>
<dbReference type="Pfam" id="PF00058">
    <property type="entry name" value="Ldl_recept_b"/>
    <property type="match status" value="1"/>
</dbReference>
<dbReference type="SMART" id="SM00135">
    <property type="entry name" value="LY"/>
    <property type="match status" value="4"/>
</dbReference>
<keyword evidence="7" id="KW-0106">Calcium</keyword>
<evidence type="ECO:0000313" key="15">
    <source>
        <dbReference type="EMBL" id="JAS21011.1"/>
    </source>
</evidence>
<dbReference type="SUPFAM" id="SSF57424">
    <property type="entry name" value="LDL receptor-like module"/>
    <property type="match status" value="8"/>
</dbReference>
<keyword evidence="5" id="KW-0732">Signal</keyword>
<keyword evidence="9" id="KW-0472">Membrane</keyword>
<dbReference type="SUPFAM" id="SSF63825">
    <property type="entry name" value="YWTD domain"/>
    <property type="match status" value="1"/>
</dbReference>
<dbReference type="Gene3D" id="4.10.400.10">
    <property type="entry name" value="Low-density Lipoprotein Receptor"/>
    <property type="match status" value="7"/>
</dbReference>
<dbReference type="InterPro" id="IPR002172">
    <property type="entry name" value="LDrepeatLR_classA_rpt"/>
</dbReference>
<dbReference type="EMBL" id="GEDC01016287">
    <property type="protein sequence ID" value="JAS21011.1"/>
    <property type="molecule type" value="Transcribed_RNA"/>
</dbReference>
<name>A0A1B6D5P7_9HEMI</name>
<dbReference type="CDD" id="cd00112">
    <property type="entry name" value="LDLa"/>
    <property type="match status" value="7"/>
</dbReference>
<keyword evidence="10 13" id="KW-1015">Disulfide bond</keyword>
<feature type="non-terminal residue" evidence="15">
    <location>
        <position position="1"/>
    </location>
</feature>
<keyword evidence="12" id="KW-0325">Glycoprotein</keyword>
<evidence type="ECO:0000256" key="7">
    <source>
        <dbReference type="ARBA" id="ARBA00022837"/>
    </source>
</evidence>
<evidence type="ECO:0000256" key="9">
    <source>
        <dbReference type="ARBA" id="ARBA00023136"/>
    </source>
</evidence>
<gene>
    <name evidence="15" type="ORF">g.33622</name>
</gene>
<protein>
    <recommendedName>
        <fullName evidence="16">EGF-like domain-containing protein</fullName>
    </recommendedName>
</protein>
<dbReference type="GO" id="GO:0005886">
    <property type="term" value="C:plasma membrane"/>
    <property type="evidence" value="ECO:0007669"/>
    <property type="project" value="TreeGrafter"/>
</dbReference>
<keyword evidence="8" id="KW-1133">Transmembrane helix</keyword>
<proteinExistence type="predicted"/>
<keyword evidence="4" id="KW-0812">Transmembrane</keyword>
<evidence type="ECO:0000256" key="13">
    <source>
        <dbReference type="PROSITE-ProRule" id="PRU00124"/>
    </source>
</evidence>
<feature type="disulfide bond" evidence="13">
    <location>
        <begin position="258"/>
        <end position="276"/>
    </location>
</feature>
<feature type="disulfide bond" evidence="13">
    <location>
        <begin position="299"/>
        <end position="317"/>
    </location>
</feature>
<dbReference type="Gene3D" id="2.120.10.30">
    <property type="entry name" value="TolB, C-terminal domain"/>
    <property type="match status" value="1"/>
</dbReference>
<dbReference type="PROSITE" id="PS50068">
    <property type="entry name" value="LDLRA_2"/>
    <property type="match status" value="8"/>
</dbReference>
<dbReference type="PROSITE" id="PS51120">
    <property type="entry name" value="LDLRB"/>
    <property type="match status" value="2"/>
</dbReference>
<feature type="disulfide bond" evidence="13">
    <location>
        <begin position="311"/>
        <end position="326"/>
    </location>
</feature>
<evidence type="ECO:0000256" key="8">
    <source>
        <dbReference type="ARBA" id="ARBA00022989"/>
    </source>
</evidence>
<sequence length="588" mass="65981">GSNHKIIIEKQGSIEGLAYEMMDKTIYYTCNTDATINKVNLEAEKPKPEVIIKLGPNDKPRGIAVDSCDSRMYWTNWNSHHPCIQRAFFSGFEQEAIITTDIRMPNALTLDHLSQKLFWGDARLDKIERCEYDGTGRTVLIKTTPQHAFDLAVYGNFLFWTDWVHHAVIRVNKYTGDDIVWLRKDVPRPMGIIAIADDTNDCFSNPCRVLNGGCEDICRLSVTGSVQCGCNAGRSLLGDKRRCATSSAPNCTQDEFQCSDAGCIPYHLTCDGIPHCIDLSDESEKYCATRTCQHGYFRCQNNRCLSTGRLCDEVNDCGDESDEMNCSCSPDIHFQCKAGPCILKKLRCDADPDCPDASDEMDCPKRNCTLEMSDVKVQNCVNTTACILPQWKCDGQNDCWDNSDEQNCPKTTTTEEPHCSIDKFRCDSGQCISMAWRCDGQADCNDGEPSSDERDCGHPCREHLFQCSSDNECIPLTWECDGTPDCTDASDEHHNCTKRSCSSDHFLCNTTGRCIPFQWVCDSETDCEDRSDESPIQDCSKIAPVCIEENFMCLNNKCIPKEYYCDGDDDCGDQSDEPSTCKQLKCTD</sequence>
<evidence type="ECO:0000256" key="5">
    <source>
        <dbReference type="ARBA" id="ARBA00022729"/>
    </source>
</evidence>
<dbReference type="InterPro" id="IPR011042">
    <property type="entry name" value="6-blade_b-propeller_TolB-like"/>
</dbReference>
<evidence type="ECO:0000256" key="4">
    <source>
        <dbReference type="ARBA" id="ARBA00022692"/>
    </source>
</evidence>
<dbReference type="Gene3D" id="4.10.1220.10">
    <property type="entry name" value="EGF-type module"/>
    <property type="match status" value="1"/>
</dbReference>
<dbReference type="AlphaFoldDB" id="A0A1B6D5P7"/>
<dbReference type="FunFam" id="4.10.400.10:FF:000002">
    <property type="entry name" value="Low-density lipoprotein receptor-related protein 1"/>
    <property type="match status" value="2"/>
</dbReference>
<dbReference type="InterPro" id="IPR000033">
    <property type="entry name" value="LDLR_classB_rpt"/>
</dbReference>
<accession>A0A1B6D5P7</accession>
<evidence type="ECO:0000256" key="1">
    <source>
        <dbReference type="ARBA" id="ARBA00004167"/>
    </source>
</evidence>
<evidence type="ECO:0008006" key="16">
    <source>
        <dbReference type="Google" id="ProtNLM"/>
    </source>
</evidence>
<evidence type="ECO:0000256" key="12">
    <source>
        <dbReference type="ARBA" id="ARBA00023180"/>
    </source>
</evidence>
<feature type="disulfide bond" evidence="13">
    <location>
        <begin position="419"/>
        <end position="431"/>
    </location>
</feature>
<dbReference type="GO" id="GO:0043235">
    <property type="term" value="C:receptor complex"/>
    <property type="evidence" value="ECO:0007669"/>
    <property type="project" value="TreeGrafter"/>
</dbReference>
<evidence type="ECO:0000256" key="14">
    <source>
        <dbReference type="PROSITE-ProRule" id="PRU00461"/>
    </source>
</evidence>
<organism evidence="15">
    <name type="scientific">Clastoptera arizonana</name>
    <name type="common">Arizona spittle bug</name>
    <dbReference type="NCBI Taxonomy" id="38151"/>
    <lineage>
        <taxon>Eukaryota</taxon>
        <taxon>Metazoa</taxon>
        <taxon>Ecdysozoa</taxon>
        <taxon>Arthropoda</taxon>
        <taxon>Hexapoda</taxon>
        <taxon>Insecta</taxon>
        <taxon>Pterygota</taxon>
        <taxon>Neoptera</taxon>
        <taxon>Paraneoptera</taxon>
        <taxon>Hemiptera</taxon>
        <taxon>Auchenorrhyncha</taxon>
        <taxon>Cercopoidea</taxon>
        <taxon>Clastopteridae</taxon>
        <taxon>Clastoptera</taxon>
    </lineage>
</organism>
<dbReference type="InterPro" id="IPR036055">
    <property type="entry name" value="LDL_receptor-like_sf"/>
</dbReference>
<feature type="disulfide bond" evidence="13">
    <location>
        <begin position="426"/>
        <end position="444"/>
    </location>
</feature>
<dbReference type="GO" id="GO:0005041">
    <property type="term" value="F:low-density lipoprotein particle receptor activity"/>
    <property type="evidence" value="ECO:0007669"/>
    <property type="project" value="TreeGrafter"/>
</dbReference>
<evidence type="ECO:0000256" key="10">
    <source>
        <dbReference type="ARBA" id="ARBA00023157"/>
    </source>
</evidence>
<dbReference type="InterPro" id="IPR051221">
    <property type="entry name" value="LDLR-related"/>
</dbReference>
<dbReference type="SMART" id="SM00192">
    <property type="entry name" value="LDLa"/>
    <property type="match status" value="8"/>
</dbReference>
<keyword evidence="2" id="KW-0245">EGF-like domain</keyword>
<dbReference type="GO" id="GO:0006897">
    <property type="term" value="P:endocytosis"/>
    <property type="evidence" value="ECO:0007669"/>
    <property type="project" value="UniProtKB-KW"/>
</dbReference>
<evidence type="ECO:0000256" key="6">
    <source>
        <dbReference type="ARBA" id="ARBA00022737"/>
    </source>
</evidence>
<feature type="repeat" description="LDL-receptor class B" evidence="14">
    <location>
        <begin position="115"/>
        <end position="157"/>
    </location>
</feature>
<evidence type="ECO:0000256" key="11">
    <source>
        <dbReference type="ARBA" id="ARBA00023170"/>
    </source>
</evidence>
<dbReference type="PANTHER" id="PTHR22722:SF5">
    <property type="entry name" value="LOW-DENSITY LIPOPROTEIN RECEPTOR-RELATED PROTEIN 1B"/>
    <property type="match status" value="1"/>
</dbReference>
<dbReference type="Pfam" id="PF00057">
    <property type="entry name" value="Ldl_recept_a"/>
    <property type="match status" value="8"/>
</dbReference>
<feature type="non-terminal residue" evidence="15">
    <location>
        <position position="588"/>
    </location>
</feature>
<feature type="disulfide bond" evidence="13">
    <location>
        <begin position="393"/>
        <end position="408"/>
    </location>
</feature>
<keyword evidence="6" id="KW-0677">Repeat</keyword>
<dbReference type="InterPro" id="IPR023415">
    <property type="entry name" value="LDLR_class-A_CS"/>
</dbReference>
<comment type="caution">
    <text evidence="13">Lacks conserved residue(s) required for the propagation of feature annotation.</text>
</comment>
<dbReference type="PANTHER" id="PTHR22722">
    <property type="entry name" value="LOW-DENSITY LIPOPROTEIN RECEPTOR-RELATED PROTEIN 2-RELATED"/>
    <property type="match status" value="1"/>
</dbReference>
<feature type="disulfide bond" evidence="13">
    <location>
        <begin position="336"/>
        <end position="354"/>
    </location>
</feature>
<feature type="repeat" description="LDL-receptor class B" evidence="14">
    <location>
        <begin position="70"/>
        <end position="114"/>
    </location>
</feature>
<dbReference type="PROSITE" id="PS01209">
    <property type="entry name" value="LDLRA_1"/>
    <property type="match status" value="2"/>
</dbReference>
<evidence type="ECO:0000256" key="2">
    <source>
        <dbReference type="ARBA" id="ARBA00022536"/>
    </source>
</evidence>
<keyword evidence="3" id="KW-0254">Endocytosis</keyword>
<feature type="disulfide bond" evidence="13">
    <location>
        <begin position="546"/>
        <end position="558"/>
    </location>
</feature>
<keyword evidence="11" id="KW-0675">Receptor</keyword>
<dbReference type="FunFam" id="2.120.10.30:FF:000241">
    <property type="entry name" value="Low-density lipoprotein receptor-related protein 6"/>
    <property type="match status" value="1"/>
</dbReference>
<feature type="disulfide bond" evidence="13">
    <location>
        <begin position="553"/>
        <end position="571"/>
    </location>
</feature>
<feature type="disulfide bond" evidence="13">
    <location>
        <begin position="348"/>
        <end position="363"/>
    </location>
</feature>
<feature type="disulfide bond" evidence="13">
    <location>
        <begin position="251"/>
        <end position="263"/>
    </location>
</feature>
<evidence type="ECO:0000256" key="3">
    <source>
        <dbReference type="ARBA" id="ARBA00022583"/>
    </source>
</evidence>
<dbReference type="PRINTS" id="PR00261">
    <property type="entry name" value="LDLRECEPTOR"/>
</dbReference>